<name>A0A1D2MVI9_ORCCI</name>
<reference evidence="2 3" key="1">
    <citation type="journal article" date="2016" name="Genome Biol. Evol.">
        <title>Gene Family Evolution Reflects Adaptation to Soil Environmental Stressors in the Genome of the Collembolan Orchesella cincta.</title>
        <authorList>
            <person name="Faddeeva-Vakhrusheva A."/>
            <person name="Derks M.F."/>
            <person name="Anvar S.Y."/>
            <person name="Agamennone V."/>
            <person name="Suring W."/>
            <person name="Smit S."/>
            <person name="van Straalen N.M."/>
            <person name="Roelofs D."/>
        </authorList>
    </citation>
    <scope>NUCLEOTIDE SEQUENCE [LARGE SCALE GENOMIC DNA]</scope>
    <source>
        <tissue evidence="2">Mixed pool</tissue>
    </source>
</reference>
<evidence type="ECO:0000256" key="1">
    <source>
        <dbReference type="SAM" id="Phobius"/>
    </source>
</evidence>
<evidence type="ECO:0008006" key="4">
    <source>
        <dbReference type="Google" id="ProtNLM"/>
    </source>
</evidence>
<feature type="transmembrane region" description="Helical" evidence="1">
    <location>
        <begin position="87"/>
        <end position="111"/>
    </location>
</feature>
<evidence type="ECO:0000313" key="3">
    <source>
        <dbReference type="Proteomes" id="UP000094527"/>
    </source>
</evidence>
<keyword evidence="1" id="KW-1133">Transmembrane helix</keyword>
<organism evidence="2 3">
    <name type="scientific">Orchesella cincta</name>
    <name type="common">Springtail</name>
    <name type="synonym">Podura cincta</name>
    <dbReference type="NCBI Taxonomy" id="48709"/>
    <lineage>
        <taxon>Eukaryota</taxon>
        <taxon>Metazoa</taxon>
        <taxon>Ecdysozoa</taxon>
        <taxon>Arthropoda</taxon>
        <taxon>Hexapoda</taxon>
        <taxon>Collembola</taxon>
        <taxon>Entomobryomorpha</taxon>
        <taxon>Entomobryoidea</taxon>
        <taxon>Orchesellidae</taxon>
        <taxon>Orchesellinae</taxon>
        <taxon>Orchesella</taxon>
    </lineage>
</organism>
<protein>
    <recommendedName>
        <fullName evidence="4">Transmembrane protein</fullName>
    </recommendedName>
</protein>
<keyword evidence="3" id="KW-1185">Reference proteome</keyword>
<feature type="transmembrane region" description="Helical" evidence="1">
    <location>
        <begin position="117"/>
        <end position="139"/>
    </location>
</feature>
<keyword evidence="1" id="KW-0472">Membrane</keyword>
<keyword evidence="1" id="KW-0812">Transmembrane</keyword>
<dbReference type="EMBL" id="LJIJ01000489">
    <property type="protein sequence ID" value="ODM96918.1"/>
    <property type="molecule type" value="Genomic_DNA"/>
</dbReference>
<evidence type="ECO:0000313" key="2">
    <source>
        <dbReference type="EMBL" id="ODM96918.1"/>
    </source>
</evidence>
<dbReference type="AlphaFoldDB" id="A0A1D2MVI9"/>
<accession>A0A1D2MVI9</accession>
<dbReference type="Proteomes" id="UP000094527">
    <property type="component" value="Unassembled WGS sequence"/>
</dbReference>
<gene>
    <name evidence="2" type="ORF">Ocin01_09765</name>
</gene>
<proteinExistence type="predicted"/>
<sequence length="141" mass="15981">MFHMKFQRESIGSNRCLICEDLCTTISYPNSGETAIIRRQTFSTDVPETFYHLPSFLLYQHSWRRGLSLGRATEVEAMSALTWLQGLILVSPHVLMLIAVITVVFAVSSVFLDEEHIYLGVFITVFTAIAVALCIMGFWQN</sequence>
<comment type="caution">
    <text evidence="2">The sequence shown here is derived from an EMBL/GenBank/DDBJ whole genome shotgun (WGS) entry which is preliminary data.</text>
</comment>